<dbReference type="RefSeq" id="WP_154420589.1">
    <property type="nucleotide sequence ID" value="NZ_VUNS01000035.1"/>
</dbReference>
<dbReference type="Proteomes" id="UP000435649">
    <property type="component" value="Unassembled WGS sequence"/>
</dbReference>
<name>A0A844G679_9BACT</name>
<dbReference type="AlphaFoldDB" id="A0A844G679"/>
<sequence>MAEIEWKITEQMLSQELVSTDNRWHISKTQSGDADAEFFLTNYDLLLSPHGTGRDYRECFESFIADCDDYIRKVIAIRDEARMHMEKLLKAAESLENQNRESSHEH</sequence>
<evidence type="ECO:0000313" key="2">
    <source>
        <dbReference type="EMBL" id="MST99390.1"/>
    </source>
</evidence>
<keyword evidence="3" id="KW-1185">Reference proteome</keyword>
<feature type="coiled-coil region" evidence="1">
    <location>
        <begin position="78"/>
        <end position="105"/>
    </location>
</feature>
<evidence type="ECO:0000313" key="3">
    <source>
        <dbReference type="Proteomes" id="UP000435649"/>
    </source>
</evidence>
<accession>A0A844G679</accession>
<organism evidence="2 3">
    <name type="scientific">Victivallis lenta</name>
    <dbReference type="NCBI Taxonomy" id="2606640"/>
    <lineage>
        <taxon>Bacteria</taxon>
        <taxon>Pseudomonadati</taxon>
        <taxon>Lentisphaerota</taxon>
        <taxon>Lentisphaeria</taxon>
        <taxon>Victivallales</taxon>
        <taxon>Victivallaceae</taxon>
        <taxon>Victivallis</taxon>
    </lineage>
</organism>
<proteinExistence type="predicted"/>
<gene>
    <name evidence="2" type="ORF">FYJ85_20395</name>
</gene>
<dbReference type="EMBL" id="VUNS01000035">
    <property type="protein sequence ID" value="MST99390.1"/>
    <property type="molecule type" value="Genomic_DNA"/>
</dbReference>
<evidence type="ECO:0000256" key="1">
    <source>
        <dbReference type="SAM" id="Coils"/>
    </source>
</evidence>
<protein>
    <submittedName>
        <fullName evidence="2">Uncharacterized protein</fullName>
    </submittedName>
</protein>
<reference evidence="2 3" key="1">
    <citation type="submission" date="2019-08" db="EMBL/GenBank/DDBJ databases">
        <title>In-depth cultivation of the pig gut microbiome towards novel bacterial diversity and tailored functional studies.</title>
        <authorList>
            <person name="Wylensek D."/>
            <person name="Hitch T.C.A."/>
            <person name="Clavel T."/>
        </authorList>
    </citation>
    <scope>NUCLEOTIDE SEQUENCE [LARGE SCALE GENOMIC DNA]</scope>
    <source>
        <strain evidence="2 3">BBE-744-WT-12</strain>
    </source>
</reference>
<keyword evidence="1" id="KW-0175">Coiled coil</keyword>
<comment type="caution">
    <text evidence="2">The sequence shown here is derived from an EMBL/GenBank/DDBJ whole genome shotgun (WGS) entry which is preliminary data.</text>
</comment>